<organism evidence="2 3">
    <name type="scientific">Persicitalea jodogahamensis</name>
    <dbReference type="NCBI Taxonomy" id="402147"/>
    <lineage>
        <taxon>Bacteria</taxon>
        <taxon>Pseudomonadati</taxon>
        <taxon>Bacteroidota</taxon>
        <taxon>Cytophagia</taxon>
        <taxon>Cytophagales</taxon>
        <taxon>Spirosomataceae</taxon>
        <taxon>Persicitalea</taxon>
    </lineage>
</organism>
<dbReference type="PANTHER" id="PTHR42686:SF1">
    <property type="entry name" value="GH17980P-RELATED"/>
    <property type="match status" value="1"/>
</dbReference>
<dbReference type="InterPro" id="IPR020471">
    <property type="entry name" value="AKR"/>
</dbReference>
<dbReference type="GO" id="GO:0045290">
    <property type="term" value="F:D-arabinose 1-dehydrogenase [NAD(P)+] activity"/>
    <property type="evidence" value="ECO:0007669"/>
    <property type="project" value="TreeGrafter"/>
</dbReference>
<proteinExistence type="predicted"/>
<evidence type="ECO:0000313" key="3">
    <source>
        <dbReference type="Proteomes" id="UP000598271"/>
    </source>
</evidence>
<protein>
    <recommendedName>
        <fullName evidence="1">NADP-dependent oxidoreductase domain-containing protein</fullName>
    </recommendedName>
</protein>
<evidence type="ECO:0000259" key="1">
    <source>
        <dbReference type="Pfam" id="PF00248"/>
    </source>
</evidence>
<dbReference type="InterPro" id="IPR023210">
    <property type="entry name" value="NADP_OxRdtase_dom"/>
</dbReference>
<dbReference type="Gene3D" id="3.20.20.100">
    <property type="entry name" value="NADP-dependent oxidoreductase domain"/>
    <property type="match status" value="1"/>
</dbReference>
<dbReference type="AlphaFoldDB" id="A0A8J3GB00"/>
<dbReference type="CDD" id="cd19090">
    <property type="entry name" value="AKR_AKR15A-like"/>
    <property type="match status" value="1"/>
</dbReference>
<evidence type="ECO:0000313" key="2">
    <source>
        <dbReference type="EMBL" id="GHB86821.1"/>
    </source>
</evidence>
<dbReference type="EMBL" id="BMXF01000007">
    <property type="protein sequence ID" value="GHB86821.1"/>
    <property type="molecule type" value="Genomic_DNA"/>
</dbReference>
<dbReference type="Proteomes" id="UP000598271">
    <property type="component" value="Unassembled WGS sequence"/>
</dbReference>
<dbReference type="Pfam" id="PF00248">
    <property type="entry name" value="Aldo_ket_red"/>
    <property type="match status" value="1"/>
</dbReference>
<sequence>MSLCGFVALWLFRSVTLKNMKNPLPRPTYRHDGTTPGLVLGTAGLGGVWGDIDRQESVEAILYALENGVERLDTAPAYRDAEAIVGEALRQWRGPRPLVSTKVGKLRADTADQRTNDYDPATMQRSVAESQEVLGVHQLDLLFLHEPEQVPEERVPEVIDFMQQTKQGGAAATIGLGGVVPTAYHEAIRRGVFEVVMSYNNLNAACLDGLESDIPFFRAHGLTTYQGSALYMGLLGNRFEKYREDAPPWISPASLTRARRANELAQSLDMKLSTLAHRYLLSMQEVDYLVLGAKNLSQLKTTLTDCRAGRLDESAFEELTDLIQ</sequence>
<dbReference type="SUPFAM" id="SSF51430">
    <property type="entry name" value="NAD(P)-linked oxidoreductase"/>
    <property type="match status" value="1"/>
</dbReference>
<name>A0A8J3GB00_9BACT</name>
<gene>
    <name evidence="2" type="ORF">GCM10007390_48190</name>
</gene>
<dbReference type="GO" id="GO:0070485">
    <property type="term" value="P:dehydro-D-arabinono-1,4-lactone biosynthetic process"/>
    <property type="evidence" value="ECO:0007669"/>
    <property type="project" value="TreeGrafter"/>
</dbReference>
<comment type="caution">
    <text evidence="2">The sequence shown here is derived from an EMBL/GenBank/DDBJ whole genome shotgun (WGS) entry which is preliminary data.</text>
</comment>
<dbReference type="GO" id="GO:0005829">
    <property type="term" value="C:cytosol"/>
    <property type="evidence" value="ECO:0007669"/>
    <property type="project" value="TreeGrafter"/>
</dbReference>
<keyword evidence="3" id="KW-1185">Reference proteome</keyword>
<reference evidence="2 3" key="1">
    <citation type="journal article" date="2014" name="Int. J. Syst. Evol. Microbiol.">
        <title>Complete genome sequence of Corynebacterium casei LMG S-19264T (=DSM 44701T), isolated from a smear-ripened cheese.</title>
        <authorList>
            <consortium name="US DOE Joint Genome Institute (JGI-PGF)"/>
            <person name="Walter F."/>
            <person name="Albersmeier A."/>
            <person name="Kalinowski J."/>
            <person name="Ruckert C."/>
        </authorList>
    </citation>
    <scope>NUCLEOTIDE SEQUENCE [LARGE SCALE GENOMIC DNA]</scope>
    <source>
        <strain evidence="2 3">KCTC 12866</strain>
    </source>
</reference>
<feature type="domain" description="NADP-dependent oxidoreductase" evidence="1">
    <location>
        <begin position="38"/>
        <end position="322"/>
    </location>
</feature>
<dbReference type="PANTHER" id="PTHR42686">
    <property type="entry name" value="GH17980P-RELATED"/>
    <property type="match status" value="1"/>
</dbReference>
<accession>A0A8J3GB00</accession>
<dbReference type="InterPro" id="IPR036812">
    <property type="entry name" value="NAD(P)_OxRdtase_dom_sf"/>
</dbReference>